<comment type="caution">
    <text evidence="1">The sequence shown here is derived from an EMBL/GenBank/DDBJ whole genome shotgun (WGS) entry which is preliminary data.</text>
</comment>
<organism evidence="1 2">
    <name type="scientific">Naegleria lovaniensis</name>
    <name type="common">Amoeba</name>
    <dbReference type="NCBI Taxonomy" id="51637"/>
    <lineage>
        <taxon>Eukaryota</taxon>
        <taxon>Discoba</taxon>
        <taxon>Heterolobosea</taxon>
        <taxon>Tetramitia</taxon>
        <taxon>Eutetramitia</taxon>
        <taxon>Vahlkampfiidae</taxon>
        <taxon>Naegleria</taxon>
    </lineage>
</organism>
<dbReference type="Proteomes" id="UP000816034">
    <property type="component" value="Unassembled WGS sequence"/>
</dbReference>
<reference evidence="1 2" key="1">
    <citation type="journal article" date="2018" name="BMC Genomics">
        <title>The genome of Naegleria lovaniensis, the basis for a comparative approach to unravel pathogenicity factors of the human pathogenic amoeba N. fowleri.</title>
        <authorList>
            <person name="Liechti N."/>
            <person name="Schurch N."/>
            <person name="Bruggmann R."/>
            <person name="Wittwer M."/>
        </authorList>
    </citation>
    <scope>NUCLEOTIDE SEQUENCE [LARGE SCALE GENOMIC DNA]</scope>
    <source>
        <strain evidence="1 2">ATCC 30569</strain>
    </source>
</reference>
<dbReference type="RefSeq" id="XP_044542457.1">
    <property type="nucleotide sequence ID" value="XM_044688020.1"/>
</dbReference>
<sequence>MTSIKISCSSLCVEENYDHDGHDALIVFDSFCLTIQKFNLQQVLEWSSTCNENLPPHIWQIDESGGKMAIFENELLVDQFFRQEIDIYNLNNGTLITSISIENHFLYTSVCTCTAMAINEYTRELIICETYYTAGRIEGPYKKLQFFRKDLHNKWKHVKTVDKRAKFHCEEPLCMIWDRTAKHLLFGNWHSIFAFSLDGELVSTISPQGFQGSSRCFGCHSMALNDETGELVVLGNQWVLIFQ</sequence>
<dbReference type="EMBL" id="PYSW02000057">
    <property type="protein sequence ID" value="KAG2373283.1"/>
    <property type="molecule type" value="Genomic_DNA"/>
</dbReference>
<name>A0AA88GD61_NAELO</name>
<dbReference type="SUPFAM" id="SSF50969">
    <property type="entry name" value="YVTN repeat-like/Quinoprotein amine dehydrogenase"/>
    <property type="match status" value="1"/>
</dbReference>
<proteinExistence type="predicted"/>
<keyword evidence="2" id="KW-1185">Reference proteome</keyword>
<protein>
    <submittedName>
        <fullName evidence="1">Uncharacterized protein</fullName>
    </submittedName>
</protein>
<evidence type="ECO:0000313" key="1">
    <source>
        <dbReference type="EMBL" id="KAG2373283.1"/>
    </source>
</evidence>
<accession>A0AA88GD61</accession>
<dbReference type="AlphaFoldDB" id="A0AA88GD61"/>
<dbReference type="InterPro" id="IPR011044">
    <property type="entry name" value="Quino_amine_DH_bsu"/>
</dbReference>
<evidence type="ECO:0000313" key="2">
    <source>
        <dbReference type="Proteomes" id="UP000816034"/>
    </source>
</evidence>
<gene>
    <name evidence="1" type="ORF">C9374_012272</name>
</gene>
<dbReference type="GeneID" id="68104726"/>